<feature type="signal peptide" evidence="2">
    <location>
        <begin position="1"/>
        <end position="19"/>
    </location>
</feature>
<proteinExistence type="predicted"/>
<feature type="region of interest" description="Disordered" evidence="1">
    <location>
        <begin position="29"/>
        <end position="65"/>
    </location>
</feature>
<evidence type="ECO:0000256" key="1">
    <source>
        <dbReference type="SAM" id="MobiDB-lite"/>
    </source>
</evidence>
<feature type="chain" id="PRO_5041962793" evidence="2">
    <location>
        <begin position="20"/>
        <end position="184"/>
    </location>
</feature>
<evidence type="ECO:0000313" key="4">
    <source>
        <dbReference type="Proteomes" id="UP001197795"/>
    </source>
</evidence>
<name>A0AAE2ZZ66_9FIRM</name>
<comment type="caution">
    <text evidence="3">The sequence shown here is derived from an EMBL/GenBank/DDBJ whole genome shotgun (WGS) entry which is preliminary data.</text>
</comment>
<gene>
    <name evidence="3" type="ORF">LKD75_01530</name>
</gene>
<dbReference type="AlphaFoldDB" id="A0AAE2ZZ66"/>
<reference evidence="3 4" key="1">
    <citation type="submission" date="2021-10" db="EMBL/GenBank/DDBJ databases">
        <title>Anaerobic single-cell dispensing facilitates the cultivation of human gut bacteria.</title>
        <authorList>
            <person name="Afrizal A."/>
        </authorList>
    </citation>
    <scope>NUCLEOTIDE SEQUENCE [LARGE SCALE GENOMIC DNA]</scope>
    <source>
        <strain evidence="3 4">CLA-AA-H273</strain>
    </source>
</reference>
<keyword evidence="2" id="KW-0732">Signal</keyword>
<evidence type="ECO:0000313" key="3">
    <source>
        <dbReference type="EMBL" id="MCC2118284.1"/>
    </source>
</evidence>
<evidence type="ECO:0000256" key="2">
    <source>
        <dbReference type="SAM" id="SignalP"/>
    </source>
</evidence>
<dbReference type="EMBL" id="JAJEPV010000002">
    <property type="protein sequence ID" value="MCC2118284.1"/>
    <property type="molecule type" value="Genomic_DNA"/>
</dbReference>
<keyword evidence="4" id="KW-1185">Reference proteome</keyword>
<sequence>MKNKMICALLTTVMVLSFAACGSQGNGAASAESTVTSESGAEASTAESSAAEASAETTTEVSADAANGTSYEDNFAVSTEDAAAFAKKIQDAVAAEDLNALADLVNYPVYVALGDGSVIETREDLIALGADKIFTPELKDSMANADLSELSPSMAGFTLYSTGDGPNITFNVQNGVLGISGINY</sequence>
<dbReference type="RefSeq" id="WP_118538648.1">
    <property type="nucleotide sequence ID" value="NZ_JAJEPV010000002.1"/>
</dbReference>
<accession>A0AAE2ZZ66</accession>
<dbReference type="Proteomes" id="UP001197795">
    <property type="component" value="Unassembled WGS sequence"/>
</dbReference>
<dbReference type="PROSITE" id="PS51257">
    <property type="entry name" value="PROKAR_LIPOPROTEIN"/>
    <property type="match status" value="1"/>
</dbReference>
<protein>
    <submittedName>
        <fullName evidence="3">Uncharacterized protein</fullName>
    </submittedName>
</protein>
<organism evidence="3 4">
    <name type="scientific">Waltera acetigignens</name>
    <dbReference type="NCBI Taxonomy" id="2981769"/>
    <lineage>
        <taxon>Bacteria</taxon>
        <taxon>Bacillati</taxon>
        <taxon>Bacillota</taxon>
        <taxon>Clostridia</taxon>
        <taxon>Lachnospirales</taxon>
        <taxon>Lachnospiraceae</taxon>
        <taxon>Waltera</taxon>
    </lineage>
</organism>